<proteinExistence type="predicted"/>
<keyword evidence="2" id="KW-0175">Coiled coil</keyword>
<comment type="subcellular location">
    <subcellularLocation>
        <location evidence="1">Cell envelope</location>
    </subcellularLocation>
</comment>
<dbReference type="RefSeq" id="WP_112351270.1">
    <property type="nucleotide sequence ID" value="NZ_LS483452.1"/>
</dbReference>
<keyword evidence="3" id="KW-1133">Transmembrane helix</keyword>
<evidence type="ECO:0000313" key="4">
    <source>
        <dbReference type="EMBL" id="SQH74456.1"/>
    </source>
</evidence>
<evidence type="ECO:0008006" key="6">
    <source>
        <dbReference type="Google" id="ProtNLM"/>
    </source>
</evidence>
<dbReference type="Gene3D" id="1.10.287.470">
    <property type="entry name" value="Helix hairpin bin"/>
    <property type="match status" value="1"/>
</dbReference>
<dbReference type="GO" id="GO:0030313">
    <property type="term" value="C:cell envelope"/>
    <property type="evidence" value="ECO:0007669"/>
    <property type="project" value="UniProtKB-SubCell"/>
</dbReference>
<keyword evidence="3" id="KW-0472">Membrane</keyword>
<evidence type="ECO:0000256" key="2">
    <source>
        <dbReference type="ARBA" id="ARBA00023054"/>
    </source>
</evidence>
<dbReference type="Gene3D" id="2.40.50.100">
    <property type="match status" value="1"/>
</dbReference>
<dbReference type="InterPro" id="IPR050465">
    <property type="entry name" value="UPF0194_transport"/>
</dbReference>
<accession>A0A330LW71</accession>
<gene>
    <name evidence="4" type="ORF">SHEWBE_0467</name>
</gene>
<evidence type="ECO:0000256" key="1">
    <source>
        <dbReference type="ARBA" id="ARBA00004196"/>
    </source>
</evidence>
<name>A0A330LW71_9GAMM</name>
<reference evidence="5" key="1">
    <citation type="submission" date="2018-06" db="EMBL/GenBank/DDBJ databases">
        <authorList>
            <person name="Cea G.-C."/>
            <person name="William W."/>
        </authorList>
    </citation>
    <scope>NUCLEOTIDE SEQUENCE [LARGE SCALE GENOMIC DNA]</scope>
    <source>
        <strain evidence="5">DB21MT-2</strain>
    </source>
</reference>
<dbReference type="Gene3D" id="2.40.420.20">
    <property type="match status" value="1"/>
</dbReference>
<dbReference type="PANTHER" id="PTHR32347:SF23">
    <property type="entry name" value="BLL5650 PROTEIN"/>
    <property type="match status" value="1"/>
</dbReference>
<dbReference type="KEGG" id="sbk:SHEWBE_0467"/>
<feature type="transmembrane region" description="Helical" evidence="3">
    <location>
        <begin position="15"/>
        <end position="36"/>
    </location>
</feature>
<evidence type="ECO:0000313" key="5">
    <source>
        <dbReference type="Proteomes" id="UP000250123"/>
    </source>
</evidence>
<sequence length="424" mass="47095">MMFEIPKDRSRNSKLRWLAFAMSTIIVSTILIVFVGNQAFSSDNVHKDSLIGKVTTSPLNVTVSGYGKFVPSTQRGINALSGGHIVEVFKKPGSLVKQGQIILSLNNPKLERLMETSELALLEEQANQLRIKAESIQALDDQRSQIRLAKVRLALADAELVAHKKLKDNQVISTLDLHKAQVAWEQEDAILQMELSRLQTLKKTRKAIDDSGQYRLEKAIKQRELLVSEVEQLNVRASMDGMLTELSDGLDIGRHVDEGQAVGMIADLSSYYARINITASDAEYVSSGLIASIQFKGIEIFGQVSRVEPTVTNGSVEIDISFNTQLPAAVRPNIDVNARIEVADHENALVVNRPVGVIRPHREYSLFVLDESSEIFQLRRVRIGDIAGEKMQVLDGAYQGEQILMRVPKHLANASQIMVADIYE</sequence>
<evidence type="ECO:0000256" key="3">
    <source>
        <dbReference type="SAM" id="Phobius"/>
    </source>
</evidence>
<organism evidence="4 5">
    <name type="scientific">Shewanella benthica</name>
    <dbReference type="NCBI Taxonomy" id="43661"/>
    <lineage>
        <taxon>Bacteria</taxon>
        <taxon>Pseudomonadati</taxon>
        <taxon>Pseudomonadota</taxon>
        <taxon>Gammaproteobacteria</taxon>
        <taxon>Alteromonadales</taxon>
        <taxon>Shewanellaceae</taxon>
        <taxon>Shewanella</taxon>
    </lineage>
</organism>
<dbReference type="OrthoDB" id="9806939at2"/>
<dbReference type="PANTHER" id="PTHR32347">
    <property type="entry name" value="EFFLUX SYSTEM COMPONENT YKNX-RELATED"/>
    <property type="match status" value="1"/>
</dbReference>
<protein>
    <recommendedName>
        <fullName evidence="6">Efflux transporter, RND family, MFP subunit</fullName>
    </recommendedName>
</protein>
<dbReference type="Gene3D" id="2.40.30.170">
    <property type="match status" value="1"/>
</dbReference>
<keyword evidence="3" id="KW-0812">Transmembrane</keyword>
<dbReference type="Proteomes" id="UP000250123">
    <property type="component" value="Chromosome SHEWBE"/>
</dbReference>
<dbReference type="EMBL" id="LS483452">
    <property type="protein sequence ID" value="SQH74456.1"/>
    <property type="molecule type" value="Genomic_DNA"/>
</dbReference>
<dbReference type="AlphaFoldDB" id="A0A330LW71"/>